<dbReference type="STRING" id="395961.Cyan7425_3464"/>
<protein>
    <recommendedName>
        <fullName evidence="2">DUF4189 domain-containing protein</fullName>
    </recommendedName>
</protein>
<feature type="domain" description="DUF4189" evidence="2">
    <location>
        <begin position="28"/>
        <end position="119"/>
    </location>
</feature>
<dbReference type="AlphaFoldDB" id="B8HQW7"/>
<dbReference type="Pfam" id="PF13827">
    <property type="entry name" value="DUF4189"/>
    <property type="match status" value="1"/>
</dbReference>
<feature type="signal peptide" evidence="1">
    <location>
        <begin position="1"/>
        <end position="22"/>
    </location>
</feature>
<evidence type="ECO:0000313" key="3">
    <source>
        <dbReference type="EMBL" id="ACL45788.1"/>
    </source>
</evidence>
<accession>B8HQW7</accession>
<dbReference type="KEGG" id="cyn:Cyan7425_3464"/>
<sequence length="127" mass="13943">MYKLATSLLTMGLLYGSAPALAADHYIVYAYSSKADFGYFLSGSGRLEELRQEAIERCNQRAGKGDCEDIAYGPAFLAVAEDGDTLWAINGKTKQEALDRAMAVCQKETTTGQCRIRDWDSAWGDNL</sequence>
<name>B8HQW7_CYAP4</name>
<organism evidence="3">
    <name type="scientific">Cyanothece sp. (strain PCC 7425 / ATCC 29141)</name>
    <dbReference type="NCBI Taxonomy" id="395961"/>
    <lineage>
        <taxon>Bacteria</taxon>
        <taxon>Bacillati</taxon>
        <taxon>Cyanobacteriota</taxon>
        <taxon>Cyanophyceae</taxon>
        <taxon>Gomontiellales</taxon>
        <taxon>Cyanothecaceae</taxon>
        <taxon>Cyanothece</taxon>
    </lineage>
</organism>
<gene>
    <name evidence="3" type="ordered locus">Cyan7425_3464</name>
</gene>
<dbReference type="InterPro" id="IPR025240">
    <property type="entry name" value="DUF4189"/>
</dbReference>
<feature type="chain" id="PRO_5002873404" description="DUF4189 domain-containing protein" evidence="1">
    <location>
        <begin position="23"/>
        <end position="127"/>
    </location>
</feature>
<keyword evidence="1" id="KW-0732">Signal</keyword>
<reference evidence="3" key="1">
    <citation type="submission" date="2009-01" db="EMBL/GenBank/DDBJ databases">
        <title>Complete sequence of chromosome Cyanothece sp. PCC 7425.</title>
        <authorList>
            <consortium name="US DOE Joint Genome Institute"/>
            <person name="Lucas S."/>
            <person name="Copeland A."/>
            <person name="Lapidus A."/>
            <person name="Glavina del Rio T."/>
            <person name="Dalin E."/>
            <person name="Tice H."/>
            <person name="Bruce D."/>
            <person name="Goodwin L."/>
            <person name="Pitluck S."/>
            <person name="Sims D."/>
            <person name="Meineke L."/>
            <person name="Brettin T."/>
            <person name="Detter J.C."/>
            <person name="Han C."/>
            <person name="Larimer F."/>
            <person name="Land M."/>
            <person name="Hauser L."/>
            <person name="Kyrpides N."/>
            <person name="Ovchinnikova G."/>
            <person name="Liberton M."/>
            <person name="Stoeckel J."/>
            <person name="Banerjee A."/>
            <person name="Singh A."/>
            <person name="Page L."/>
            <person name="Sato H."/>
            <person name="Zhao L."/>
            <person name="Sherman L."/>
            <person name="Pakrasi H."/>
            <person name="Richardson P."/>
        </authorList>
    </citation>
    <scope>NUCLEOTIDE SEQUENCE</scope>
    <source>
        <strain evidence="3">PCC 7425</strain>
    </source>
</reference>
<dbReference type="HOGENOM" id="CLU_1966909_0_0_3"/>
<evidence type="ECO:0000259" key="2">
    <source>
        <dbReference type="Pfam" id="PF13827"/>
    </source>
</evidence>
<proteinExistence type="predicted"/>
<dbReference type="EMBL" id="CP001344">
    <property type="protein sequence ID" value="ACL45788.1"/>
    <property type="molecule type" value="Genomic_DNA"/>
</dbReference>
<evidence type="ECO:0000256" key="1">
    <source>
        <dbReference type="SAM" id="SignalP"/>
    </source>
</evidence>